<comment type="caution">
    <text evidence="2">The sequence shown here is derived from an EMBL/GenBank/DDBJ whole genome shotgun (WGS) entry which is preliminary data.</text>
</comment>
<protein>
    <recommendedName>
        <fullName evidence="4">CARD domain-containing protein</fullName>
    </recommendedName>
</protein>
<dbReference type="EMBL" id="JAWDGP010005762">
    <property type="protein sequence ID" value="KAK3752521.1"/>
    <property type="molecule type" value="Genomic_DNA"/>
</dbReference>
<proteinExistence type="predicted"/>
<dbReference type="AlphaFoldDB" id="A0AAE0YPS3"/>
<dbReference type="Gene3D" id="1.10.533.10">
    <property type="entry name" value="Death Domain, Fas"/>
    <property type="match status" value="1"/>
</dbReference>
<name>A0AAE0YPS3_9GAST</name>
<evidence type="ECO:0000256" key="1">
    <source>
        <dbReference type="SAM" id="MobiDB-lite"/>
    </source>
</evidence>
<dbReference type="CDD" id="cd01671">
    <property type="entry name" value="CARD"/>
    <property type="match status" value="1"/>
</dbReference>
<dbReference type="InterPro" id="IPR011029">
    <property type="entry name" value="DEATH-like_dom_sf"/>
</dbReference>
<accession>A0AAE0YPS3</accession>
<gene>
    <name evidence="2" type="ORF">RRG08_032811</name>
</gene>
<evidence type="ECO:0000313" key="2">
    <source>
        <dbReference type="EMBL" id="KAK3752521.1"/>
    </source>
</evidence>
<keyword evidence="3" id="KW-1185">Reference proteome</keyword>
<evidence type="ECO:0008006" key="4">
    <source>
        <dbReference type="Google" id="ProtNLM"/>
    </source>
</evidence>
<feature type="region of interest" description="Disordered" evidence="1">
    <location>
        <begin position="101"/>
        <end position="133"/>
    </location>
</feature>
<organism evidence="2 3">
    <name type="scientific">Elysia crispata</name>
    <name type="common">lettuce slug</name>
    <dbReference type="NCBI Taxonomy" id="231223"/>
    <lineage>
        <taxon>Eukaryota</taxon>
        <taxon>Metazoa</taxon>
        <taxon>Spiralia</taxon>
        <taxon>Lophotrochozoa</taxon>
        <taxon>Mollusca</taxon>
        <taxon>Gastropoda</taxon>
        <taxon>Heterobranchia</taxon>
        <taxon>Euthyneura</taxon>
        <taxon>Panpulmonata</taxon>
        <taxon>Sacoglossa</taxon>
        <taxon>Placobranchoidea</taxon>
        <taxon>Plakobranchidae</taxon>
        <taxon>Elysia</taxon>
    </lineage>
</organism>
<sequence length="324" mass="36519">MQVECYMVRAILRQNEFLLRRHLVLSSTVLEKMRASGVITDVLRRRIVGAPAVRQVEILLESLEDRGLHSLQKFLEVLKSTGHSWMVDVILDTDVAAAGQPERAVDDSQYHPDRTNPGNSYTRPTATIFPGSVTSPKRRAVTFDPASVLKNGGGRGGGMSLADILKAREVKEETEDPTLAPRGVIHARTMLTDPTVMRQPVMMSAPGLMPFNTRYQQLPPMYDSKEEIPMTLYNLNETFAEQESQNQQALCVLRQEAVAIRQLLDQNARDEANVRRKQAAVNDITSRLRDIHHRAREVCQPAPHPNIGRYRLAQLNQIPWSIDK</sequence>
<feature type="compositionally biased region" description="Basic and acidic residues" evidence="1">
    <location>
        <begin position="103"/>
        <end position="114"/>
    </location>
</feature>
<dbReference type="Proteomes" id="UP001283361">
    <property type="component" value="Unassembled WGS sequence"/>
</dbReference>
<feature type="compositionally biased region" description="Polar residues" evidence="1">
    <location>
        <begin position="116"/>
        <end position="125"/>
    </location>
</feature>
<reference evidence="2" key="1">
    <citation type="journal article" date="2023" name="G3 (Bethesda)">
        <title>A reference genome for the long-term kleptoplast-retaining sea slug Elysia crispata morphotype clarki.</title>
        <authorList>
            <person name="Eastman K.E."/>
            <person name="Pendleton A.L."/>
            <person name="Shaikh M.A."/>
            <person name="Suttiyut T."/>
            <person name="Ogas R."/>
            <person name="Tomko P."/>
            <person name="Gavelis G."/>
            <person name="Widhalm J.R."/>
            <person name="Wisecaver J.H."/>
        </authorList>
    </citation>
    <scope>NUCLEOTIDE SEQUENCE</scope>
    <source>
        <strain evidence="2">ECLA1</strain>
    </source>
</reference>
<evidence type="ECO:0000313" key="3">
    <source>
        <dbReference type="Proteomes" id="UP001283361"/>
    </source>
</evidence>
<dbReference type="SUPFAM" id="SSF47986">
    <property type="entry name" value="DEATH domain"/>
    <property type="match status" value="1"/>
</dbReference>